<dbReference type="EMBL" id="KB559457">
    <property type="protein sequence ID" value="EMP29049.1"/>
    <property type="molecule type" value="Genomic_DNA"/>
</dbReference>
<evidence type="ECO:0000256" key="1">
    <source>
        <dbReference type="SAM" id="MobiDB-lite"/>
    </source>
</evidence>
<feature type="compositionally biased region" description="Polar residues" evidence="1">
    <location>
        <begin position="44"/>
        <end position="76"/>
    </location>
</feature>
<feature type="compositionally biased region" description="Basic and acidic residues" evidence="1">
    <location>
        <begin position="129"/>
        <end position="143"/>
    </location>
</feature>
<protein>
    <submittedName>
        <fullName evidence="2">Uncharacterized protein</fullName>
    </submittedName>
</protein>
<sequence>MGNQLSKKKGFCVTCGKAMDQKAKEGAAVMRQPHPIAWTFRDASTWTGESHSPIENTQETLHNTGEVQSAAETGQDTGKGDPLTQMMLDRESAAQTTEENLGAQPSLWSVQETEAQMTRQTPQALQDMGEAHPDAKMPQETEAKPSSQITWAKELEAQTIHEQEAQPAGECTEDTAEVQPAVHPAYGTQVEVQVTQEICKAPPTTVQTMQEILEGLAETQPALHHVQEAETPMTEQNQEARPAAEPTSVAGALPALQAYWETEAPALVDCAAHTEAMRDC</sequence>
<proteinExistence type="predicted"/>
<organism evidence="2 3">
    <name type="scientific">Chelonia mydas</name>
    <name type="common">Green sea-turtle</name>
    <name type="synonym">Chelonia agassizi</name>
    <dbReference type="NCBI Taxonomy" id="8469"/>
    <lineage>
        <taxon>Eukaryota</taxon>
        <taxon>Metazoa</taxon>
        <taxon>Chordata</taxon>
        <taxon>Craniata</taxon>
        <taxon>Vertebrata</taxon>
        <taxon>Euteleostomi</taxon>
        <taxon>Archelosauria</taxon>
        <taxon>Testudinata</taxon>
        <taxon>Testudines</taxon>
        <taxon>Cryptodira</taxon>
        <taxon>Durocryptodira</taxon>
        <taxon>Americhelydia</taxon>
        <taxon>Chelonioidea</taxon>
        <taxon>Cheloniidae</taxon>
        <taxon>Chelonia</taxon>
    </lineage>
</organism>
<reference evidence="3" key="1">
    <citation type="journal article" date="2013" name="Nat. Genet.">
        <title>The draft genomes of soft-shell turtle and green sea turtle yield insights into the development and evolution of the turtle-specific body plan.</title>
        <authorList>
            <person name="Wang Z."/>
            <person name="Pascual-Anaya J."/>
            <person name="Zadissa A."/>
            <person name="Li W."/>
            <person name="Niimura Y."/>
            <person name="Huang Z."/>
            <person name="Li C."/>
            <person name="White S."/>
            <person name="Xiong Z."/>
            <person name="Fang D."/>
            <person name="Wang B."/>
            <person name="Ming Y."/>
            <person name="Chen Y."/>
            <person name="Zheng Y."/>
            <person name="Kuraku S."/>
            <person name="Pignatelli M."/>
            <person name="Herrero J."/>
            <person name="Beal K."/>
            <person name="Nozawa M."/>
            <person name="Li Q."/>
            <person name="Wang J."/>
            <person name="Zhang H."/>
            <person name="Yu L."/>
            <person name="Shigenobu S."/>
            <person name="Wang J."/>
            <person name="Liu J."/>
            <person name="Flicek P."/>
            <person name="Searle S."/>
            <person name="Wang J."/>
            <person name="Kuratani S."/>
            <person name="Yin Y."/>
            <person name="Aken B."/>
            <person name="Zhang G."/>
            <person name="Irie N."/>
        </authorList>
    </citation>
    <scope>NUCLEOTIDE SEQUENCE [LARGE SCALE GENOMIC DNA]</scope>
</reference>
<evidence type="ECO:0000313" key="2">
    <source>
        <dbReference type="EMBL" id="EMP29049.1"/>
    </source>
</evidence>
<accession>M7AWC4</accession>
<keyword evidence="3" id="KW-1185">Reference proteome</keyword>
<feature type="region of interest" description="Disordered" evidence="1">
    <location>
        <begin position="112"/>
        <end position="148"/>
    </location>
</feature>
<gene>
    <name evidence="2" type="ORF">UY3_13880</name>
</gene>
<name>M7AWC4_CHEMY</name>
<feature type="region of interest" description="Disordered" evidence="1">
    <location>
        <begin position="44"/>
        <end position="83"/>
    </location>
</feature>
<feature type="compositionally biased region" description="Polar residues" evidence="1">
    <location>
        <begin position="112"/>
        <end position="124"/>
    </location>
</feature>
<dbReference type="AlphaFoldDB" id="M7AWC4"/>
<evidence type="ECO:0000313" key="3">
    <source>
        <dbReference type="Proteomes" id="UP000031443"/>
    </source>
</evidence>
<dbReference type="Proteomes" id="UP000031443">
    <property type="component" value="Unassembled WGS sequence"/>
</dbReference>